<organism evidence="2 3">
    <name type="scientific">Lentihominibacter hominis</name>
    <dbReference type="NCBI Taxonomy" id="2763645"/>
    <lineage>
        <taxon>Bacteria</taxon>
        <taxon>Bacillati</taxon>
        <taxon>Bacillota</taxon>
        <taxon>Clostridia</taxon>
        <taxon>Peptostreptococcales</taxon>
        <taxon>Anaerovoracaceae</taxon>
        <taxon>Lentihominibacter</taxon>
    </lineage>
</organism>
<keyword evidence="1" id="KW-0472">Membrane</keyword>
<feature type="transmembrane region" description="Helical" evidence="1">
    <location>
        <begin position="528"/>
        <end position="547"/>
    </location>
</feature>
<evidence type="ECO:0000256" key="1">
    <source>
        <dbReference type="SAM" id="Phobius"/>
    </source>
</evidence>
<sequence>MADGKIIFETLLDESGLLKGLDDVEATAGQKLGVVGSVFEKTGGIMTKAFTGPIVAAGTAFMATAEKTREYRTEMGKLEAAFTTAGFSAEAAKGAYEDIYAVLGEEDTSVEAANHLAQLTDNEKELATWTGDILPGVFATFSDSLPLEGLTEAANETAKVGQVTGPLADALNWAGVSEDEFNKKLAACSTEQERQALITETLNDLYGDASDKYKELNGDVMDAHRAQAKLTDAIAKIGAVAEPIMTLLKDKAADLLTALAGLIEYIAAAPGWVQGLVLGFAGLLAAAGPLLVIFGKLATGLGNIMDFTSRVRASLVKKSAAMAADTVATTANTTATAANTTATNLATKAKSALSKVLTAGKWLLLGGAIVGVSALLLAFVKDSDAATAMVQNFSGKIVEMAGKFADMLPQIIEAISAALPTIINAGVEILTALLQGITQALPQIVAVIPQILNAIITAITENLPMLIEAAIQIIMALVQGLVQALPMLVAAIPQIITAIINAITTNLPMIINSAVQIIMALIQGFIQALPTLIAAIPQIITAIITGITQNLPAIISGAVQIIVALIQGLIQAIPQLIAALPQIIMAIVNGLISMLGQIFSVGVQILKKLWDGISSWVGSLGSKVVSFAKSLPGKIKSGIGSLVSVGKDWVKGLWNGIKNVTGWIVDKIKGFGRSCLNAIKDFFGIHSPSRVMDKIIGRNLVYGLADGITSQTKLAVKAARKQMMAVQDAYSAAELAITPDWKPPEARIYDARFSGGAAFAASAPAAPGAINQTVNIYQPVETPHETARAIKNIATFGLAGAGGVV</sequence>
<feature type="transmembrane region" description="Helical" evidence="1">
    <location>
        <begin position="272"/>
        <end position="295"/>
    </location>
</feature>
<keyword evidence="1" id="KW-1133">Transmembrane helix</keyword>
<feature type="transmembrane region" description="Helical" evidence="1">
    <location>
        <begin position="583"/>
        <end position="606"/>
    </location>
</feature>
<dbReference type="PANTHER" id="PTHR37813">
    <property type="entry name" value="FELS-2 PROPHAGE PROTEIN"/>
    <property type="match status" value="1"/>
</dbReference>
<dbReference type="AlphaFoldDB" id="A0A926I9K0"/>
<proteinExistence type="predicted"/>
<reference evidence="2" key="1">
    <citation type="submission" date="2020-08" db="EMBL/GenBank/DDBJ databases">
        <title>Genome public.</title>
        <authorList>
            <person name="Liu C."/>
            <person name="Sun Q."/>
        </authorList>
    </citation>
    <scope>NUCLEOTIDE SEQUENCE</scope>
    <source>
        <strain evidence="2">NSJ-24</strain>
    </source>
</reference>
<gene>
    <name evidence="2" type="ORF">H8692_05650</name>
</gene>
<dbReference type="EMBL" id="JACRTA010000002">
    <property type="protein sequence ID" value="MBC8568248.1"/>
    <property type="molecule type" value="Genomic_DNA"/>
</dbReference>
<keyword evidence="3" id="KW-1185">Reference proteome</keyword>
<feature type="transmembrane region" description="Helical" evidence="1">
    <location>
        <begin position="499"/>
        <end position="522"/>
    </location>
</feature>
<protein>
    <recommendedName>
        <fullName evidence="4">Phage tail protein</fullName>
    </recommendedName>
</protein>
<accession>A0A926I9K0</accession>
<dbReference type="Gene3D" id="1.25.10.10">
    <property type="entry name" value="Leucine-rich Repeat Variant"/>
    <property type="match status" value="1"/>
</dbReference>
<evidence type="ECO:0000313" key="2">
    <source>
        <dbReference type="EMBL" id="MBC8568248.1"/>
    </source>
</evidence>
<dbReference type="InterPro" id="IPR016024">
    <property type="entry name" value="ARM-type_fold"/>
</dbReference>
<feature type="transmembrane region" description="Helical" evidence="1">
    <location>
        <begin position="554"/>
        <end position="577"/>
    </location>
</feature>
<name>A0A926I9K0_9FIRM</name>
<dbReference type="RefSeq" id="WP_187525203.1">
    <property type="nucleotide sequence ID" value="NZ_JACRTA010000002.1"/>
</dbReference>
<dbReference type="PANTHER" id="PTHR37813:SF1">
    <property type="entry name" value="FELS-2 PROPHAGE PROTEIN"/>
    <property type="match status" value="1"/>
</dbReference>
<dbReference type="SUPFAM" id="SSF48371">
    <property type="entry name" value="ARM repeat"/>
    <property type="match status" value="1"/>
</dbReference>
<evidence type="ECO:0000313" key="3">
    <source>
        <dbReference type="Proteomes" id="UP000610862"/>
    </source>
</evidence>
<comment type="caution">
    <text evidence="2">The sequence shown here is derived from an EMBL/GenBank/DDBJ whole genome shotgun (WGS) entry which is preliminary data.</text>
</comment>
<evidence type="ECO:0008006" key="4">
    <source>
        <dbReference type="Google" id="ProtNLM"/>
    </source>
</evidence>
<feature type="transmembrane region" description="Helical" evidence="1">
    <location>
        <begin position="469"/>
        <end position="492"/>
    </location>
</feature>
<feature type="transmembrane region" description="Helical" evidence="1">
    <location>
        <begin position="362"/>
        <end position="380"/>
    </location>
</feature>
<dbReference type="Proteomes" id="UP000610862">
    <property type="component" value="Unassembled WGS sequence"/>
</dbReference>
<keyword evidence="1" id="KW-0812">Transmembrane</keyword>
<dbReference type="InterPro" id="IPR011989">
    <property type="entry name" value="ARM-like"/>
</dbReference>